<evidence type="ECO:0000313" key="3">
    <source>
        <dbReference type="Proteomes" id="UP000015100"/>
    </source>
</evidence>
<feature type="signal peptide" evidence="1">
    <location>
        <begin position="1"/>
        <end position="16"/>
    </location>
</feature>
<dbReference type="OMA" id="ICRYETW"/>
<feature type="chain" id="PRO_5004560423" description="Ubiquitin 3 binding protein But2 C-terminal domain-containing protein" evidence="1">
    <location>
        <begin position="17"/>
        <end position="180"/>
    </location>
</feature>
<reference evidence="2 3" key="1">
    <citation type="journal article" date="2013" name="PLoS Genet.">
        <title>Genomic mechanisms accounting for the adaptation to parasitism in nematode-trapping fungi.</title>
        <authorList>
            <person name="Meerupati T."/>
            <person name="Andersson K.M."/>
            <person name="Friman E."/>
            <person name="Kumar D."/>
            <person name="Tunlid A."/>
            <person name="Ahren D."/>
        </authorList>
    </citation>
    <scope>NUCLEOTIDE SEQUENCE [LARGE SCALE GENOMIC DNA]</scope>
    <source>
        <strain evidence="2 3">CBS 200.50</strain>
    </source>
</reference>
<dbReference type="EMBL" id="AQGS01000472">
    <property type="protein sequence ID" value="EPS39426.1"/>
    <property type="molecule type" value="Genomic_DNA"/>
</dbReference>
<dbReference type="Proteomes" id="UP000015100">
    <property type="component" value="Unassembled WGS sequence"/>
</dbReference>
<organism evidence="2 3">
    <name type="scientific">Dactylellina haptotyla (strain CBS 200.50)</name>
    <name type="common">Nematode-trapping fungus</name>
    <name type="synonym">Monacrosporium haptotylum</name>
    <dbReference type="NCBI Taxonomy" id="1284197"/>
    <lineage>
        <taxon>Eukaryota</taxon>
        <taxon>Fungi</taxon>
        <taxon>Dikarya</taxon>
        <taxon>Ascomycota</taxon>
        <taxon>Pezizomycotina</taxon>
        <taxon>Orbiliomycetes</taxon>
        <taxon>Orbiliales</taxon>
        <taxon>Orbiliaceae</taxon>
        <taxon>Dactylellina</taxon>
    </lineage>
</organism>
<evidence type="ECO:0008006" key="4">
    <source>
        <dbReference type="Google" id="ProtNLM"/>
    </source>
</evidence>
<dbReference type="OrthoDB" id="5324169at2759"/>
<gene>
    <name evidence="2" type="ORF">H072_6791</name>
</gene>
<sequence length="180" mass="19361">MLRLLLSSLLVLGAAAVPAAKELTARDLTSIKIKVTGSGIAADSYAQFIDFNNANYVQLSSAADATAFSYDSSSQQLGAADVTAGTDVFSQTFFYQGDVYDETPSPISFKTQSDITDCSDVNICRYETWNYNTSAQSLTVDRPSLPKFYVCESDDGTQALLWIGPTSWTLCTPVTLSVVA</sequence>
<dbReference type="HOGENOM" id="CLU_1510234_0_0_1"/>
<comment type="caution">
    <text evidence="2">The sequence shown here is derived from an EMBL/GenBank/DDBJ whole genome shotgun (WGS) entry which is preliminary data.</text>
</comment>
<protein>
    <recommendedName>
        <fullName evidence="4">Ubiquitin 3 binding protein But2 C-terminal domain-containing protein</fullName>
    </recommendedName>
</protein>
<keyword evidence="3" id="KW-1185">Reference proteome</keyword>
<accession>S8AE97</accession>
<evidence type="ECO:0000313" key="2">
    <source>
        <dbReference type="EMBL" id="EPS39426.1"/>
    </source>
</evidence>
<proteinExistence type="predicted"/>
<reference evidence="3" key="2">
    <citation type="submission" date="2013-04" db="EMBL/GenBank/DDBJ databases">
        <title>Genomic mechanisms accounting for the adaptation to parasitism in nematode-trapping fungi.</title>
        <authorList>
            <person name="Ahren D.G."/>
        </authorList>
    </citation>
    <scope>NUCLEOTIDE SEQUENCE [LARGE SCALE GENOMIC DNA]</scope>
    <source>
        <strain evidence="3">CBS 200.50</strain>
    </source>
</reference>
<dbReference type="AlphaFoldDB" id="S8AE97"/>
<evidence type="ECO:0000256" key="1">
    <source>
        <dbReference type="SAM" id="SignalP"/>
    </source>
</evidence>
<name>S8AE97_DACHA</name>
<keyword evidence="1" id="KW-0732">Signal</keyword>